<evidence type="ECO:0000259" key="2">
    <source>
        <dbReference type="Pfam" id="PF01551"/>
    </source>
</evidence>
<dbReference type="Gene3D" id="2.70.70.10">
    <property type="entry name" value="Glucose Permease (Domain IIA)"/>
    <property type="match status" value="1"/>
</dbReference>
<dbReference type="InterPro" id="IPR050570">
    <property type="entry name" value="Cell_wall_metabolism_enzyme"/>
</dbReference>
<sequence length="313" mass="35016">MKDQLHIIITGNQGKVRSLILSRKKIRLSLIIFALILCTGTALSSHIYNQHRQLNKKLTESKQVNQNYAEQIAALQALNTFQAETFLAEKEDLVNDTVNQLNERNQLIETVMSNIGIPVNNPKEEQANSGGPYLPPSTTTYNDLLNRSDRYLEAIRTIPLGWPHRGKITSKYGGRQDPFLNKRGFHSGIDLRGKTGEKIYATADGRVIQATRNGGYGLYVEIDHGNGYRTGFAHLSKYLVKKGDKVSRGQIIGLLGNTGRSTGPHLHYEIQLHEKTVNPYTFMSTVALTKPRTPQKLASTRTKKIYAVNSSEN</sequence>
<dbReference type="InterPro" id="IPR016047">
    <property type="entry name" value="M23ase_b-sheet_dom"/>
</dbReference>
<name>A0A8J6TE48_9BACT</name>
<dbReference type="FunFam" id="2.70.70.10:FF:000006">
    <property type="entry name" value="M23 family peptidase"/>
    <property type="match status" value="1"/>
</dbReference>
<dbReference type="AlphaFoldDB" id="A0A8J6TE48"/>
<comment type="caution">
    <text evidence="3">The sequence shown here is derived from an EMBL/GenBank/DDBJ whole genome shotgun (WGS) entry which is preliminary data.</text>
</comment>
<organism evidence="3 4">
    <name type="scientific">Candidatus Desulfatifera sulfidica</name>
    <dbReference type="NCBI Taxonomy" id="2841691"/>
    <lineage>
        <taxon>Bacteria</taxon>
        <taxon>Pseudomonadati</taxon>
        <taxon>Thermodesulfobacteriota</taxon>
        <taxon>Desulfobulbia</taxon>
        <taxon>Desulfobulbales</taxon>
        <taxon>Desulfobulbaceae</taxon>
        <taxon>Candidatus Desulfatifera</taxon>
    </lineage>
</organism>
<dbReference type="Pfam" id="PF01551">
    <property type="entry name" value="Peptidase_M23"/>
    <property type="match status" value="1"/>
</dbReference>
<evidence type="ECO:0000313" key="3">
    <source>
        <dbReference type="EMBL" id="MBC8208749.1"/>
    </source>
</evidence>
<dbReference type="SUPFAM" id="SSF51261">
    <property type="entry name" value="Duplicated hybrid motif"/>
    <property type="match status" value="1"/>
</dbReference>
<evidence type="ECO:0000256" key="1">
    <source>
        <dbReference type="SAM" id="Phobius"/>
    </source>
</evidence>
<evidence type="ECO:0000313" key="4">
    <source>
        <dbReference type="Proteomes" id="UP000599024"/>
    </source>
</evidence>
<keyword evidence="1" id="KW-0812">Transmembrane</keyword>
<reference evidence="3 4" key="1">
    <citation type="submission" date="2020-08" db="EMBL/GenBank/DDBJ databases">
        <title>Bridging the membrane lipid divide: bacteria of the FCB group superphylum have the potential to synthesize archaeal ether lipids.</title>
        <authorList>
            <person name="Villanueva L."/>
            <person name="Von Meijenfeldt F.A.B."/>
            <person name="Westbye A.B."/>
            <person name="Yadav S."/>
            <person name="Hopmans E.C."/>
            <person name="Dutilh B.E."/>
            <person name="Sinninghe Damste J.S."/>
        </authorList>
    </citation>
    <scope>NUCLEOTIDE SEQUENCE [LARGE SCALE GENOMIC DNA]</scope>
    <source>
        <strain evidence="3">NIOZ-UU81</strain>
    </source>
</reference>
<gene>
    <name evidence="3" type="ORF">H8E79_06245</name>
</gene>
<dbReference type="InterPro" id="IPR011055">
    <property type="entry name" value="Dup_hybrid_motif"/>
</dbReference>
<accession>A0A8J6TE48</accession>
<dbReference type="Proteomes" id="UP000599024">
    <property type="component" value="Unassembled WGS sequence"/>
</dbReference>
<dbReference type="PANTHER" id="PTHR21666:SF270">
    <property type="entry name" value="MUREIN HYDROLASE ACTIVATOR ENVC"/>
    <property type="match status" value="1"/>
</dbReference>
<protein>
    <submittedName>
        <fullName evidence="3">M23 family metallopeptidase</fullName>
    </submittedName>
</protein>
<dbReference type="EMBL" id="JACNLK010000052">
    <property type="protein sequence ID" value="MBC8208749.1"/>
    <property type="molecule type" value="Genomic_DNA"/>
</dbReference>
<dbReference type="CDD" id="cd12797">
    <property type="entry name" value="M23_peptidase"/>
    <property type="match status" value="1"/>
</dbReference>
<dbReference type="PANTHER" id="PTHR21666">
    <property type="entry name" value="PEPTIDASE-RELATED"/>
    <property type="match status" value="1"/>
</dbReference>
<proteinExistence type="predicted"/>
<keyword evidence="1" id="KW-0472">Membrane</keyword>
<feature type="transmembrane region" description="Helical" evidence="1">
    <location>
        <begin position="28"/>
        <end position="48"/>
    </location>
</feature>
<feature type="domain" description="M23ase beta-sheet core" evidence="2">
    <location>
        <begin position="185"/>
        <end position="279"/>
    </location>
</feature>
<keyword evidence="1" id="KW-1133">Transmembrane helix</keyword>
<dbReference type="GO" id="GO:0004222">
    <property type="term" value="F:metalloendopeptidase activity"/>
    <property type="evidence" value="ECO:0007669"/>
    <property type="project" value="TreeGrafter"/>
</dbReference>